<dbReference type="Pfam" id="PF14637">
    <property type="entry name" value="FNIP_M"/>
    <property type="match status" value="2"/>
</dbReference>
<evidence type="ECO:0000256" key="2">
    <source>
        <dbReference type="ARBA" id="ARBA00022490"/>
    </source>
</evidence>
<gene>
    <name evidence="4" type="ORF">TCEB3V08_LOCUS5253</name>
</gene>
<accession>A0A7R9GVZ9</accession>
<dbReference type="PANTHER" id="PTHR21634">
    <property type="entry name" value="RE13835P"/>
    <property type="match status" value="1"/>
</dbReference>
<dbReference type="InterPro" id="IPR028084">
    <property type="entry name" value="FNIP_N_dom"/>
</dbReference>
<dbReference type="PANTHER" id="PTHR21634:SF9">
    <property type="entry name" value="RE13835P"/>
    <property type="match status" value="1"/>
</dbReference>
<dbReference type="EMBL" id="OC317954">
    <property type="protein sequence ID" value="CAD7399897.1"/>
    <property type="molecule type" value="Genomic_DNA"/>
</dbReference>
<dbReference type="AlphaFoldDB" id="A0A7R9GVZ9"/>
<dbReference type="GO" id="GO:0042030">
    <property type="term" value="F:ATPase inhibitor activity"/>
    <property type="evidence" value="ECO:0007669"/>
    <property type="project" value="TreeGrafter"/>
</dbReference>
<comment type="subcellular location">
    <subcellularLocation>
        <location evidence="1">Cytoplasm</location>
    </subcellularLocation>
</comment>
<reference evidence="4" key="1">
    <citation type="submission" date="2020-11" db="EMBL/GenBank/DDBJ databases">
        <authorList>
            <person name="Tran Van P."/>
        </authorList>
    </citation>
    <scope>NUCLEOTIDE SEQUENCE</scope>
</reference>
<dbReference type="PROSITE" id="PS51836">
    <property type="entry name" value="DENN_FNIP12"/>
    <property type="match status" value="1"/>
</dbReference>
<dbReference type="Pfam" id="PF14636">
    <property type="entry name" value="FNIP_N"/>
    <property type="match status" value="1"/>
</dbReference>
<dbReference type="InterPro" id="IPR028085">
    <property type="entry name" value="FNIP_mid_dom"/>
</dbReference>
<dbReference type="InterPro" id="IPR037545">
    <property type="entry name" value="DENN_FNIP1/2"/>
</dbReference>
<dbReference type="GO" id="GO:0051087">
    <property type="term" value="F:protein-folding chaperone binding"/>
    <property type="evidence" value="ECO:0007669"/>
    <property type="project" value="TreeGrafter"/>
</dbReference>
<keyword evidence="2" id="KW-0963">Cytoplasm</keyword>
<evidence type="ECO:0000313" key="4">
    <source>
        <dbReference type="EMBL" id="CAD7399897.1"/>
    </source>
</evidence>
<evidence type="ECO:0000256" key="1">
    <source>
        <dbReference type="ARBA" id="ARBA00004496"/>
    </source>
</evidence>
<organism evidence="4">
    <name type="scientific">Timema cristinae</name>
    <name type="common">Walking stick</name>
    <dbReference type="NCBI Taxonomy" id="61476"/>
    <lineage>
        <taxon>Eukaryota</taxon>
        <taxon>Metazoa</taxon>
        <taxon>Ecdysozoa</taxon>
        <taxon>Arthropoda</taxon>
        <taxon>Hexapoda</taxon>
        <taxon>Insecta</taxon>
        <taxon>Pterygota</taxon>
        <taxon>Neoptera</taxon>
        <taxon>Polyneoptera</taxon>
        <taxon>Phasmatodea</taxon>
        <taxon>Timematodea</taxon>
        <taxon>Timematoidea</taxon>
        <taxon>Timematidae</taxon>
        <taxon>Timema</taxon>
    </lineage>
</organism>
<proteinExistence type="predicted"/>
<name>A0A7R9GVZ9_TIMCR</name>
<evidence type="ECO:0000259" key="3">
    <source>
        <dbReference type="PROSITE" id="PS51836"/>
    </source>
</evidence>
<feature type="domain" description="UDENN FNIP1/2-type" evidence="3">
    <location>
        <begin position="64"/>
        <end position="175"/>
    </location>
</feature>
<dbReference type="GO" id="GO:0005737">
    <property type="term" value="C:cytoplasm"/>
    <property type="evidence" value="ECO:0007669"/>
    <property type="project" value="UniProtKB-SubCell"/>
</dbReference>
<protein>
    <recommendedName>
        <fullName evidence="3">UDENN FNIP1/2-type domain-containing protein</fullName>
    </recommendedName>
</protein>
<sequence>MKLHPGSFNLLINLGCGEYSPVLKGFLARRYKGASDEMFDCCVHAHIGEGGEEGGTASLSPFTFSKEQVRVLLFRECDWRGRKLLFDSKAVHKVKQESQTCKLSFSSLQQTEKSKRPDTFVEVTNGIGYQYTRPTSDITMLGEMMFGSVAMSFQGSAFKVHHLKSPTQLMCSKVFPSPIYHQRTKYTRDCSFEDSYDSSLQYLSDCFPSHSINSCSRIANQSRNTSESCPLDVPYCVGQTIEVDSGFYGDASTCSISSEIYDWGSPGTAPTSLDSGRSSKSYAGNSLCHSTGSLASLQRRWLRNMSTSLEHENSGSSLGSNTGVVEPGSLSCPRRTKLGLAVIITMTSEEEQEMQIFFFDHMVVIETMIERLWCFVARAYAQKETFVHIMVEGCEAAQQVNMVVGMDLIYQLAGFVSTLLTAVLTHHLGWVGTVLHGKIAPNMCKNSGTGQLGYWKLDHN</sequence>